<comment type="caution">
    <text evidence="3">The sequence shown here is derived from an EMBL/GenBank/DDBJ whole genome shotgun (WGS) entry which is preliminary data.</text>
</comment>
<organism evidence="3 4">
    <name type="scientific">Dipteronia dyeriana</name>
    <dbReference type="NCBI Taxonomy" id="168575"/>
    <lineage>
        <taxon>Eukaryota</taxon>
        <taxon>Viridiplantae</taxon>
        <taxon>Streptophyta</taxon>
        <taxon>Embryophyta</taxon>
        <taxon>Tracheophyta</taxon>
        <taxon>Spermatophyta</taxon>
        <taxon>Magnoliopsida</taxon>
        <taxon>eudicotyledons</taxon>
        <taxon>Gunneridae</taxon>
        <taxon>Pentapetalae</taxon>
        <taxon>rosids</taxon>
        <taxon>malvids</taxon>
        <taxon>Sapindales</taxon>
        <taxon>Sapindaceae</taxon>
        <taxon>Hippocastanoideae</taxon>
        <taxon>Acereae</taxon>
        <taxon>Dipteronia</taxon>
    </lineage>
</organism>
<name>A0AAD9UBW5_9ROSI</name>
<evidence type="ECO:0000313" key="3">
    <source>
        <dbReference type="EMBL" id="KAK2651312.1"/>
    </source>
</evidence>
<feature type="compositionally biased region" description="Low complexity" evidence="2">
    <location>
        <begin position="142"/>
        <end position="151"/>
    </location>
</feature>
<evidence type="ECO:0000313" key="4">
    <source>
        <dbReference type="Proteomes" id="UP001280121"/>
    </source>
</evidence>
<dbReference type="AlphaFoldDB" id="A0AAD9UBW5"/>
<feature type="compositionally biased region" description="Basic and acidic residues" evidence="2">
    <location>
        <begin position="90"/>
        <end position="101"/>
    </location>
</feature>
<evidence type="ECO:0000256" key="2">
    <source>
        <dbReference type="SAM" id="MobiDB-lite"/>
    </source>
</evidence>
<feature type="compositionally biased region" description="Basic and acidic residues" evidence="2">
    <location>
        <begin position="21"/>
        <end position="32"/>
    </location>
</feature>
<comment type="similarity">
    <text evidence="1">Belongs to the LEA type 1 family.</text>
</comment>
<sequence length="176" mass="19235">MIARPRVATPVIKDMQTSSQLERRTLRKERGGVRQRVGSQRGASAKAAAEKAKAVAQEKAERVTTRNPAEKEAATMKKEERKTQAQLNKEQAHLHNEEAKRMAQSGAHPGFKTRDVTTDDPLTGSEEFSAFGTEDYMTPPGTTTTAAAATAVDSRQTRGPVRTDAPRFDSDTGARR</sequence>
<protein>
    <submittedName>
        <fullName evidence="3">Uncharacterized protein</fullName>
    </submittedName>
</protein>
<dbReference type="EMBL" id="JANJYI010000005">
    <property type="protein sequence ID" value="KAK2651312.1"/>
    <property type="molecule type" value="Genomic_DNA"/>
</dbReference>
<feature type="compositionally biased region" description="Basic and acidic residues" evidence="2">
    <location>
        <begin position="48"/>
        <end position="83"/>
    </location>
</feature>
<feature type="compositionally biased region" description="Low complexity" evidence="2">
    <location>
        <begin position="34"/>
        <end position="47"/>
    </location>
</feature>
<gene>
    <name evidence="3" type="ORF">Ddye_018801</name>
</gene>
<dbReference type="PANTHER" id="PTHR33493:SF2">
    <property type="entry name" value="LATE EMBRYOGENESIS ABUNDANT PROTEIN 46"/>
    <property type="match status" value="1"/>
</dbReference>
<dbReference type="GO" id="GO:0009793">
    <property type="term" value="P:embryo development ending in seed dormancy"/>
    <property type="evidence" value="ECO:0007669"/>
    <property type="project" value="InterPro"/>
</dbReference>
<feature type="compositionally biased region" description="Basic and acidic residues" evidence="2">
    <location>
        <begin position="164"/>
        <end position="176"/>
    </location>
</feature>
<dbReference type="PANTHER" id="PTHR33493">
    <property type="entry name" value="LATE EMBRYOGENESIS ABUNDANT PROTEIN 6-RELATED"/>
    <property type="match status" value="1"/>
</dbReference>
<evidence type="ECO:0000256" key="1">
    <source>
        <dbReference type="ARBA" id="ARBA00010975"/>
    </source>
</evidence>
<accession>A0AAD9UBW5</accession>
<keyword evidence="4" id="KW-1185">Reference proteome</keyword>
<reference evidence="3" key="1">
    <citation type="journal article" date="2023" name="Plant J.">
        <title>Genome sequences and population genomics provide insights into the demographic history, inbreeding, and mutation load of two 'living fossil' tree species of Dipteronia.</title>
        <authorList>
            <person name="Feng Y."/>
            <person name="Comes H.P."/>
            <person name="Chen J."/>
            <person name="Zhu S."/>
            <person name="Lu R."/>
            <person name="Zhang X."/>
            <person name="Li P."/>
            <person name="Qiu J."/>
            <person name="Olsen K.M."/>
            <person name="Qiu Y."/>
        </authorList>
    </citation>
    <scope>NUCLEOTIDE SEQUENCE</scope>
    <source>
        <strain evidence="3">KIB01</strain>
    </source>
</reference>
<dbReference type="Pfam" id="PF03760">
    <property type="entry name" value="LEA_1"/>
    <property type="match status" value="1"/>
</dbReference>
<dbReference type="InterPro" id="IPR005513">
    <property type="entry name" value="LEA_1"/>
</dbReference>
<proteinExistence type="inferred from homology"/>
<feature type="region of interest" description="Disordered" evidence="2">
    <location>
        <begin position="1"/>
        <end position="176"/>
    </location>
</feature>
<dbReference type="Proteomes" id="UP001280121">
    <property type="component" value="Unassembled WGS sequence"/>
</dbReference>